<dbReference type="AlphaFoldDB" id="A0A3P7MS91"/>
<proteinExistence type="predicted"/>
<organism evidence="1 2">
    <name type="scientific">Dibothriocephalus latus</name>
    <name type="common">Fish tapeworm</name>
    <name type="synonym">Diphyllobothrium latum</name>
    <dbReference type="NCBI Taxonomy" id="60516"/>
    <lineage>
        <taxon>Eukaryota</taxon>
        <taxon>Metazoa</taxon>
        <taxon>Spiralia</taxon>
        <taxon>Lophotrochozoa</taxon>
        <taxon>Platyhelminthes</taxon>
        <taxon>Cestoda</taxon>
        <taxon>Eucestoda</taxon>
        <taxon>Diphyllobothriidea</taxon>
        <taxon>Diphyllobothriidae</taxon>
        <taxon>Dibothriocephalus</taxon>
    </lineage>
</organism>
<accession>A0A3P7MS91</accession>
<reference evidence="1 2" key="1">
    <citation type="submission" date="2018-11" db="EMBL/GenBank/DDBJ databases">
        <authorList>
            <consortium name="Pathogen Informatics"/>
        </authorList>
    </citation>
    <scope>NUCLEOTIDE SEQUENCE [LARGE SCALE GENOMIC DNA]</scope>
</reference>
<sequence length="74" mass="8457">MTPLLDSAWVVHVTRANRLRPDISRQRPTTSALSTETWKVWEALWSPNGVSRNSEWQSRAVTAVFGSPICYRDL</sequence>
<gene>
    <name evidence="1" type="ORF">DILT_LOCUS14612</name>
</gene>
<dbReference type="EMBL" id="UYRU01075068">
    <property type="protein sequence ID" value="VDN25398.1"/>
    <property type="molecule type" value="Genomic_DNA"/>
</dbReference>
<dbReference type="Proteomes" id="UP000281553">
    <property type="component" value="Unassembled WGS sequence"/>
</dbReference>
<protein>
    <submittedName>
        <fullName evidence="1">Uncharacterized protein</fullName>
    </submittedName>
</protein>
<name>A0A3P7MS91_DIBLA</name>
<evidence type="ECO:0000313" key="1">
    <source>
        <dbReference type="EMBL" id="VDN25398.1"/>
    </source>
</evidence>
<keyword evidence="2" id="KW-1185">Reference proteome</keyword>
<evidence type="ECO:0000313" key="2">
    <source>
        <dbReference type="Proteomes" id="UP000281553"/>
    </source>
</evidence>